<dbReference type="OrthoDB" id="5296287at2759"/>
<feature type="transmembrane region" description="Helical" evidence="6">
    <location>
        <begin position="211"/>
        <end position="230"/>
    </location>
</feature>
<evidence type="ECO:0000313" key="8">
    <source>
        <dbReference type="EMBL" id="KAF1837587.1"/>
    </source>
</evidence>
<keyword evidence="4 6" id="KW-0472">Membrane</keyword>
<gene>
    <name evidence="8" type="ORF">BDW02DRAFT_586540</name>
</gene>
<feature type="transmembrane region" description="Helical" evidence="6">
    <location>
        <begin position="429"/>
        <end position="452"/>
    </location>
</feature>
<dbReference type="Proteomes" id="UP000800040">
    <property type="component" value="Unassembled WGS sequence"/>
</dbReference>
<dbReference type="PROSITE" id="PS50850">
    <property type="entry name" value="MFS"/>
    <property type="match status" value="1"/>
</dbReference>
<keyword evidence="3 6" id="KW-1133">Transmembrane helix</keyword>
<evidence type="ECO:0000256" key="3">
    <source>
        <dbReference type="ARBA" id="ARBA00022989"/>
    </source>
</evidence>
<dbReference type="Gene3D" id="1.20.1250.20">
    <property type="entry name" value="MFS general substrate transporter like domains"/>
    <property type="match status" value="1"/>
</dbReference>
<dbReference type="CDD" id="cd17323">
    <property type="entry name" value="MFS_Tpo1_MDR_like"/>
    <property type="match status" value="1"/>
</dbReference>
<name>A0A6A5KNT3_9PLEO</name>
<evidence type="ECO:0000313" key="9">
    <source>
        <dbReference type="Proteomes" id="UP000800040"/>
    </source>
</evidence>
<feature type="region of interest" description="Disordered" evidence="5">
    <location>
        <begin position="1"/>
        <end position="26"/>
    </location>
</feature>
<feature type="transmembrane region" description="Helical" evidence="6">
    <location>
        <begin position="371"/>
        <end position="390"/>
    </location>
</feature>
<dbReference type="PANTHER" id="PTHR23502">
    <property type="entry name" value="MAJOR FACILITATOR SUPERFAMILY"/>
    <property type="match status" value="1"/>
</dbReference>
<proteinExistence type="predicted"/>
<dbReference type="PANTHER" id="PTHR23502:SF33">
    <property type="entry name" value="MAJOR FACILITATOR SUPERFAMILY (MFS) PROFILE DOMAIN-CONTAINING PROTEIN-RELATED"/>
    <property type="match status" value="1"/>
</dbReference>
<evidence type="ECO:0000256" key="6">
    <source>
        <dbReference type="SAM" id="Phobius"/>
    </source>
</evidence>
<sequence length="498" mass="54323">MGADLEKHLSRKSTQKDHLPPEKYPLSDLDNNLVGWDSQDDAANPRNFPTKRKAILLGLVSAMTCVTALASTIFAPGIPLVNADFNNSSQLLGSFAVSVFILGFAIGPLFISPLSEIYGRYIVLNTANVFFCAFTLGCALGPNLGGLIGMRFLAGVGGSACLTIGTGVIADMFVAAQRGKAVAVYSMGILFGPILGPICGGFIAQRAGWRWDMWTVLIVGCLLTAALFVFNRETYHAVLLQRKTLRLRKELNRPDLQNILTFDKDAAALTPFRILQTGITRPLKMLTRSPIVLFCSLYMSFLFGLLFLLFTTITPVFIETYGWDPEMTGLAYLGIGLGNFLGIGFVAKTSDATIIRLAKKNKGVYEPEMRLPLCVFFGLLIPISLFWYGWTTQNHTHWLLPIASLIPFGFGLMGIFAPLQTYMIDCFPAFAASAIAGLTALRCLFGALLPLAGPTMYQALGLGWGNSVLGFLAVAFIPVPALLFRFGKRVRERWALVL</sequence>
<dbReference type="InterPro" id="IPR036259">
    <property type="entry name" value="MFS_trans_sf"/>
</dbReference>
<feature type="domain" description="Major facilitator superfamily (MFS) profile" evidence="7">
    <location>
        <begin position="56"/>
        <end position="493"/>
    </location>
</feature>
<feature type="transmembrane region" description="Helical" evidence="6">
    <location>
        <begin position="122"/>
        <end position="142"/>
    </location>
</feature>
<feature type="transmembrane region" description="Helical" evidence="6">
    <location>
        <begin position="182"/>
        <end position="205"/>
    </location>
</feature>
<dbReference type="InterPro" id="IPR020846">
    <property type="entry name" value="MFS_dom"/>
</dbReference>
<feature type="transmembrane region" description="Helical" evidence="6">
    <location>
        <begin position="396"/>
        <end position="417"/>
    </location>
</feature>
<evidence type="ECO:0000256" key="2">
    <source>
        <dbReference type="ARBA" id="ARBA00022692"/>
    </source>
</evidence>
<feature type="transmembrane region" description="Helical" evidence="6">
    <location>
        <begin position="90"/>
        <end position="110"/>
    </location>
</feature>
<feature type="compositionally biased region" description="Basic and acidic residues" evidence="5">
    <location>
        <begin position="1"/>
        <end position="21"/>
    </location>
</feature>
<reference evidence="8" key="1">
    <citation type="submission" date="2020-01" db="EMBL/GenBank/DDBJ databases">
        <authorList>
            <consortium name="DOE Joint Genome Institute"/>
            <person name="Haridas S."/>
            <person name="Albert R."/>
            <person name="Binder M."/>
            <person name="Bloem J."/>
            <person name="Labutti K."/>
            <person name="Salamov A."/>
            <person name="Andreopoulos B."/>
            <person name="Baker S.E."/>
            <person name="Barry K."/>
            <person name="Bills G."/>
            <person name="Bluhm B.H."/>
            <person name="Cannon C."/>
            <person name="Castanera R."/>
            <person name="Culley D.E."/>
            <person name="Daum C."/>
            <person name="Ezra D."/>
            <person name="Gonzalez J.B."/>
            <person name="Henrissat B."/>
            <person name="Kuo A."/>
            <person name="Liang C."/>
            <person name="Lipzen A."/>
            <person name="Lutzoni F."/>
            <person name="Magnuson J."/>
            <person name="Mondo S."/>
            <person name="Nolan M."/>
            <person name="Ohm R."/>
            <person name="Pangilinan J."/>
            <person name="Park H.-J."/>
            <person name="Ramirez L."/>
            <person name="Alfaro M."/>
            <person name="Sun H."/>
            <person name="Tritt A."/>
            <person name="Yoshinaga Y."/>
            <person name="Zwiers L.-H."/>
            <person name="Turgeon B.G."/>
            <person name="Goodwin S.B."/>
            <person name="Spatafora J.W."/>
            <person name="Crous P.W."/>
            <person name="Grigoriev I.V."/>
        </authorList>
    </citation>
    <scope>NUCLEOTIDE SEQUENCE</scope>
    <source>
        <strain evidence="8">P77</strain>
    </source>
</reference>
<dbReference type="GO" id="GO:0016020">
    <property type="term" value="C:membrane"/>
    <property type="evidence" value="ECO:0007669"/>
    <property type="project" value="UniProtKB-SubCell"/>
</dbReference>
<comment type="subcellular location">
    <subcellularLocation>
        <location evidence="1">Membrane</location>
        <topology evidence="1">Multi-pass membrane protein</topology>
    </subcellularLocation>
</comment>
<evidence type="ECO:0000256" key="1">
    <source>
        <dbReference type="ARBA" id="ARBA00004141"/>
    </source>
</evidence>
<evidence type="ECO:0000256" key="5">
    <source>
        <dbReference type="SAM" id="MobiDB-lite"/>
    </source>
</evidence>
<feature type="transmembrane region" description="Helical" evidence="6">
    <location>
        <begin position="148"/>
        <end position="170"/>
    </location>
</feature>
<feature type="transmembrane region" description="Helical" evidence="6">
    <location>
        <begin position="330"/>
        <end position="350"/>
    </location>
</feature>
<dbReference type="SUPFAM" id="SSF103473">
    <property type="entry name" value="MFS general substrate transporter"/>
    <property type="match status" value="1"/>
</dbReference>
<evidence type="ECO:0000256" key="4">
    <source>
        <dbReference type="ARBA" id="ARBA00023136"/>
    </source>
</evidence>
<feature type="transmembrane region" description="Helical" evidence="6">
    <location>
        <begin position="291"/>
        <end position="318"/>
    </location>
</feature>
<feature type="transmembrane region" description="Helical" evidence="6">
    <location>
        <begin position="54"/>
        <end position="78"/>
    </location>
</feature>
<feature type="transmembrane region" description="Helical" evidence="6">
    <location>
        <begin position="464"/>
        <end position="484"/>
    </location>
</feature>
<accession>A0A6A5KNT3</accession>
<dbReference type="AlphaFoldDB" id="A0A6A5KNT3"/>
<protein>
    <submittedName>
        <fullName evidence="8">MFS general substrate transporter</fullName>
    </submittedName>
</protein>
<dbReference type="EMBL" id="ML975260">
    <property type="protein sequence ID" value="KAF1837587.1"/>
    <property type="molecule type" value="Genomic_DNA"/>
</dbReference>
<dbReference type="Pfam" id="PF07690">
    <property type="entry name" value="MFS_1"/>
    <property type="match status" value="1"/>
</dbReference>
<dbReference type="InterPro" id="IPR011701">
    <property type="entry name" value="MFS"/>
</dbReference>
<keyword evidence="9" id="KW-1185">Reference proteome</keyword>
<dbReference type="FunFam" id="1.20.1250.20:FF:000460">
    <property type="entry name" value="MFS multidrug transporter, putative"/>
    <property type="match status" value="1"/>
</dbReference>
<dbReference type="GO" id="GO:0022857">
    <property type="term" value="F:transmembrane transporter activity"/>
    <property type="evidence" value="ECO:0007669"/>
    <property type="project" value="InterPro"/>
</dbReference>
<evidence type="ECO:0000259" key="7">
    <source>
        <dbReference type="PROSITE" id="PS50850"/>
    </source>
</evidence>
<organism evidence="8 9">
    <name type="scientific">Decorospora gaudefroyi</name>
    <dbReference type="NCBI Taxonomy" id="184978"/>
    <lineage>
        <taxon>Eukaryota</taxon>
        <taxon>Fungi</taxon>
        <taxon>Dikarya</taxon>
        <taxon>Ascomycota</taxon>
        <taxon>Pezizomycotina</taxon>
        <taxon>Dothideomycetes</taxon>
        <taxon>Pleosporomycetidae</taxon>
        <taxon>Pleosporales</taxon>
        <taxon>Pleosporineae</taxon>
        <taxon>Pleosporaceae</taxon>
        <taxon>Decorospora</taxon>
    </lineage>
</organism>
<keyword evidence="2 6" id="KW-0812">Transmembrane</keyword>